<reference evidence="2 3" key="1">
    <citation type="submission" date="2018-07" db="EMBL/GenBank/DDBJ databases">
        <title>Genomic Encyclopedia of Type Strains, Phase IV (KMG-IV): sequencing the most valuable type-strain genomes for metagenomic binning, comparative biology and taxonomic classification.</title>
        <authorList>
            <person name="Goeker M."/>
        </authorList>
    </citation>
    <scope>NUCLEOTIDE SEQUENCE [LARGE SCALE GENOMIC DNA]</scope>
    <source>
        <strain evidence="2 3">DSM 27016</strain>
    </source>
</reference>
<sequence length="277" mass="31810">MYSKVGDYSMYYEISGNPEGDFLVLLHGISGSTRCWKYQMEDLNKHFRVLNVDLAGHGNSSASCTKKYSGEIIANHVRALMDELNIEKAHFMGLSLGTIIQQYFCELFPERVISNIFTSPISKPNYLSAIFNSFAEKIFLRIFKKDTYLKLMANLMLPGKPHEKSRKFFLNETLKMSNQEFLKWWKLTVRGDHYYYTTPSTIPSLIVAGSKDFCFFNDAVALKEKYINNQFKVIKDAGHVLIFQKPAEFNQMVVNYLCSLSCKSSWSAEHKTGKKTA</sequence>
<dbReference type="Proteomes" id="UP000253034">
    <property type="component" value="Unassembled WGS sequence"/>
</dbReference>
<dbReference type="AlphaFoldDB" id="A0A369AWH3"/>
<gene>
    <name evidence="2" type="ORF">DFR58_12171</name>
</gene>
<dbReference type="InterPro" id="IPR029058">
    <property type="entry name" value="AB_hydrolase_fold"/>
</dbReference>
<dbReference type="Pfam" id="PF00561">
    <property type="entry name" value="Abhydrolase_1"/>
    <property type="match status" value="1"/>
</dbReference>
<dbReference type="InterPro" id="IPR000073">
    <property type="entry name" value="AB_hydrolase_1"/>
</dbReference>
<dbReference type="PANTHER" id="PTHR43798">
    <property type="entry name" value="MONOACYLGLYCEROL LIPASE"/>
    <property type="match status" value="1"/>
</dbReference>
<dbReference type="PANTHER" id="PTHR43798:SF33">
    <property type="entry name" value="HYDROLASE, PUTATIVE (AFU_ORTHOLOGUE AFUA_2G14860)-RELATED"/>
    <property type="match status" value="1"/>
</dbReference>
<organism evidence="2 3">
    <name type="scientific">Anaerobacterium chartisolvens</name>
    <dbReference type="NCBI Taxonomy" id="1297424"/>
    <lineage>
        <taxon>Bacteria</taxon>
        <taxon>Bacillati</taxon>
        <taxon>Bacillota</taxon>
        <taxon>Clostridia</taxon>
        <taxon>Eubacteriales</taxon>
        <taxon>Oscillospiraceae</taxon>
        <taxon>Anaerobacterium</taxon>
    </lineage>
</organism>
<dbReference type="EMBL" id="QPJT01000021">
    <property type="protein sequence ID" value="RCX12567.1"/>
    <property type="molecule type" value="Genomic_DNA"/>
</dbReference>
<dbReference type="Gene3D" id="3.40.50.1820">
    <property type="entry name" value="alpha/beta hydrolase"/>
    <property type="match status" value="1"/>
</dbReference>
<dbReference type="RefSeq" id="WP_114298930.1">
    <property type="nucleotide sequence ID" value="NZ_QPJT01000021.1"/>
</dbReference>
<protein>
    <submittedName>
        <fullName evidence="2">Pimeloyl-ACP methyl ester carboxylesterase</fullName>
    </submittedName>
</protein>
<evidence type="ECO:0000313" key="2">
    <source>
        <dbReference type="EMBL" id="RCX12567.1"/>
    </source>
</evidence>
<evidence type="ECO:0000259" key="1">
    <source>
        <dbReference type="Pfam" id="PF00561"/>
    </source>
</evidence>
<name>A0A369AWH3_9FIRM</name>
<feature type="domain" description="AB hydrolase-1" evidence="1">
    <location>
        <begin position="23"/>
        <end position="246"/>
    </location>
</feature>
<dbReference type="InterPro" id="IPR050266">
    <property type="entry name" value="AB_hydrolase_sf"/>
</dbReference>
<comment type="caution">
    <text evidence="2">The sequence shown here is derived from an EMBL/GenBank/DDBJ whole genome shotgun (WGS) entry which is preliminary data.</text>
</comment>
<evidence type="ECO:0000313" key="3">
    <source>
        <dbReference type="Proteomes" id="UP000253034"/>
    </source>
</evidence>
<dbReference type="OrthoDB" id="9775557at2"/>
<proteinExistence type="predicted"/>
<accession>A0A369AWH3</accession>
<dbReference type="GO" id="GO:0016020">
    <property type="term" value="C:membrane"/>
    <property type="evidence" value="ECO:0007669"/>
    <property type="project" value="TreeGrafter"/>
</dbReference>
<keyword evidence="3" id="KW-1185">Reference proteome</keyword>
<dbReference type="SUPFAM" id="SSF53474">
    <property type="entry name" value="alpha/beta-Hydrolases"/>
    <property type="match status" value="1"/>
</dbReference>